<evidence type="ECO:0000259" key="4">
    <source>
        <dbReference type="SMART" id="SM00852"/>
    </source>
</evidence>
<proteinExistence type="predicted"/>
<dbReference type="Pfam" id="PF00994">
    <property type="entry name" value="MoCF_biosynth"/>
    <property type="match status" value="1"/>
</dbReference>
<dbReference type="SMART" id="SM00852">
    <property type="entry name" value="MoCF_biosynth"/>
    <property type="match status" value="1"/>
</dbReference>
<dbReference type="NCBIfam" id="TIGR00177">
    <property type="entry name" value="molyb_syn"/>
    <property type="match status" value="1"/>
</dbReference>
<keyword evidence="3" id="KW-0501">Molybdenum cofactor biosynthesis</keyword>
<dbReference type="InterPro" id="IPR001453">
    <property type="entry name" value="MoaB/Mog_dom"/>
</dbReference>
<dbReference type="InterPro" id="IPR036425">
    <property type="entry name" value="MoaB/Mog-like_dom_sf"/>
</dbReference>
<dbReference type="Gene3D" id="3.40.980.10">
    <property type="entry name" value="MoaB/Mog-like domain"/>
    <property type="match status" value="1"/>
</dbReference>
<comment type="caution">
    <text evidence="5">The sequence shown here is derived from an EMBL/GenBank/DDBJ whole genome shotgun (WGS) entry which is preliminary data.</text>
</comment>
<dbReference type="GO" id="GO:0006777">
    <property type="term" value="P:Mo-molybdopterin cofactor biosynthetic process"/>
    <property type="evidence" value="ECO:0007669"/>
    <property type="project" value="UniProtKB-KW"/>
</dbReference>
<comment type="function">
    <text evidence="1">May be involved in the biosynthesis of molybdopterin.</text>
</comment>
<dbReference type="PANTHER" id="PTHR43764:SF1">
    <property type="entry name" value="MOLYBDOPTERIN MOLYBDOTRANSFERASE"/>
    <property type="match status" value="1"/>
</dbReference>
<name>A0A7W8H8A3_9FIRM</name>
<dbReference type="InterPro" id="IPR008284">
    <property type="entry name" value="MoCF_biosynth_CS"/>
</dbReference>
<feature type="domain" description="MoaB/Mog" evidence="4">
    <location>
        <begin position="4"/>
        <end position="148"/>
    </location>
</feature>
<dbReference type="Proteomes" id="UP000543642">
    <property type="component" value="Unassembled WGS sequence"/>
</dbReference>
<dbReference type="AlphaFoldDB" id="A0A7W8H8A3"/>
<dbReference type="UniPathway" id="UPA00344"/>
<protein>
    <submittedName>
        <fullName evidence="5">Molybdenum cofactor synthesis domain-containing protein</fullName>
    </submittedName>
</protein>
<evidence type="ECO:0000256" key="2">
    <source>
        <dbReference type="ARBA" id="ARBA00005046"/>
    </source>
</evidence>
<dbReference type="RefSeq" id="WP_183771501.1">
    <property type="nucleotide sequence ID" value="NZ_CAWVEG010000131.1"/>
</dbReference>
<keyword evidence="6" id="KW-1185">Reference proteome</keyword>
<dbReference type="CDD" id="cd00886">
    <property type="entry name" value="MogA_MoaB"/>
    <property type="match status" value="1"/>
</dbReference>
<evidence type="ECO:0000313" key="5">
    <source>
        <dbReference type="EMBL" id="MBB5263582.1"/>
    </source>
</evidence>
<evidence type="ECO:0000256" key="1">
    <source>
        <dbReference type="ARBA" id="ARBA00003487"/>
    </source>
</evidence>
<accession>A0A7W8H8A3</accession>
<dbReference type="PANTHER" id="PTHR43764">
    <property type="entry name" value="MOLYBDENUM COFACTOR BIOSYNTHESIS"/>
    <property type="match status" value="1"/>
</dbReference>
<gene>
    <name evidence="5" type="ORF">HNP82_000680</name>
</gene>
<dbReference type="EMBL" id="JACHFW010000002">
    <property type="protein sequence ID" value="MBB5263582.1"/>
    <property type="molecule type" value="Genomic_DNA"/>
</dbReference>
<reference evidence="5 6" key="1">
    <citation type="submission" date="2020-08" db="EMBL/GenBank/DDBJ databases">
        <title>Genomic Encyclopedia of Type Strains, Phase IV (KMG-IV): sequencing the most valuable type-strain genomes for metagenomic binning, comparative biology and taxonomic classification.</title>
        <authorList>
            <person name="Goeker M."/>
        </authorList>
    </citation>
    <scope>NUCLEOTIDE SEQUENCE [LARGE SCALE GENOMIC DNA]</scope>
    <source>
        <strain evidence="5 6">DSM 106146</strain>
    </source>
</reference>
<dbReference type="PROSITE" id="PS01078">
    <property type="entry name" value="MOCF_BIOSYNTHESIS_1"/>
    <property type="match status" value="1"/>
</dbReference>
<dbReference type="InterPro" id="IPR051920">
    <property type="entry name" value="MPT_Adenylyltrnsfr/MoaC-Rel"/>
</dbReference>
<evidence type="ECO:0000256" key="3">
    <source>
        <dbReference type="ARBA" id="ARBA00023150"/>
    </source>
</evidence>
<comment type="pathway">
    <text evidence="2">Cofactor biosynthesis; molybdopterin biosynthesis.</text>
</comment>
<sequence length="175" mass="18645">MNVAIITSSDSGYAGTREDLSGPIIEKMVTQAGYTVIKKLLLPDERDILSKAMAAIADNEEACLILTTGGTGFSPRDCMPEATMDVVTRPVPGIPEAMRALSMKITPRAMLSRAAAGIRKNTLIINLPGSPKAVEESLGFILPHIRHGLEIMLGEVKDCGAKKSITPQQADGGWK</sequence>
<organism evidence="5 6">
    <name type="scientific">Catenibacillus scindens</name>
    <dbReference type="NCBI Taxonomy" id="673271"/>
    <lineage>
        <taxon>Bacteria</taxon>
        <taxon>Bacillati</taxon>
        <taxon>Bacillota</taxon>
        <taxon>Clostridia</taxon>
        <taxon>Lachnospirales</taxon>
        <taxon>Lachnospiraceae</taxon>
        <taxon>Catenibacillus</taxon>
    </lineage>
</organism>
<dbReference type="SUPFAM" id="SSF53218">
    <property type="entry name" value="Molybdenum cofactor biosynthesis proteins"/>
    <property type="match status" value="1"/>
</dbReference>
<evidence type="ECO:0000313" key="6">
    <source>
        <dbReference type="Proteomes" id="UP000543642"/>
    </source>
</evidence>